<keyword evidence="1" id="KW-0812">Transmembrane</keyword>
<accession>A0A5N7C0L1</accession>
<proteinExistence type="predicted"/>
<gene>
    <name evidence="2" type="ORF">BDV23DRAFT_160887</name>
</gene>
<keyword evidence="1" id="KW-1133">Transmembrane helix</keyword>
<feature type="transmembrane region" description="Helical" evidence="1">
    <location>
        <begin position="6"/>
        <end position="24"/>
    </location>
</feature>
<name>A0A5N7C0L1_PETAA</name>
<organism evidence="2">
    <name type="scientific">Petromyces alliaceus</name>
    <name type="common">Aspergillus alliaceus</name>
    <dbReference type="NCBI Taxonomy" id="209559"/>
    <lineage>
        <taxon>Eukaryota</taxon>
        <taxon>Fungi</taxon>
        <taxon>Dikarya</taxon>
        <taxon>Ascomycota</taxon>
        <taxon>Pezizomycotina</taxon>
        <taxon>Eurotiomycetes</taxon>
        <taxon>Eurotiomycetidae</taxon>
        <taxon>Eurotiales</taxon>
        <taxon>Aspergillaceae</taxon>
        <taxon>Aspergillus</taxon>
        <taxon>Aspergillus subgen. Circumdati</taxon>
    </lineage>
</organism>
<evidence type="ECO:0000313" key="2">
    <source>
        <dbReference type="EMBL" id="KAE8387559.1"/>
    </source>
</evidence>
<sequence>MASGWSLIIGLIIIVIASVVAWIFSPKGDNQTYISLPPTSPPALVHYVGSGH</sequence>
<dbReference type="AlphaFoldDB" id="A0A5N7C0L1"/>
<dbReference type="EMBL" id="ML735291">
    <property type="protein sequence ID" value="KAE8387559.1"/>
    <property type="molecule type" value="Genomic_DNA"/>
</dbReference>
<protein>
    <submittedName>
        <fullName evidence="2">Uncharacterized protein</fullName>
    </submittedName>
</protein>
<evidence type="ECO:0000256" key="1">
    <source>
        <dbReference type="SAM" id="Phobius"/>
    </source>
</evidence>
<keyword evidence="1" id="KW-0472">Membrane</keyword>
<dbReference type="Proteomes" id="UP000326877">
    <property type="component" value="Unassembled WGS sequence"/>
</dbReference>
<reference evidence="2" key="1">
    <citation type="submission" date="2019-04" db="EMBL/GenBank/DDBJ databases">
        <title>Friends and foes A comparative genomics studyof 23 Aspergillus species from section Flavi.</title>
        <authorList>
            <consortium name="DOE Joint Genome Institute"/>
            <person name="Kjaerbolling I."/>
            <person name="Vesth T."/>
            <person name="Frisvad J.C."/>
            <person name="Nybo J.L."/>
            <person name="Theobald S."/>
            <person name="Kildgaard S."/>
            <person name="Isbrandt T."/>
            <person name="Kuo A."/>
            <person name="Sato A."/>
            <person name="Lyhne E.K."/>
            <person name="Kogle M.E."/>
            <person name="Wiebenga A."/>
            <person name="Kun R.S."/>
            <person name="Lubbers R.J."/>
            <person name="Makela M.R."/>
            <person name="Barry K."/>
            <person name="Chovatia M."/>
            <person name="Clum A."/>
            <person name="Daum C."/>
            <person name="Haridas S."/>
            <person name="He G."/>
            <person name="LaButti K."/>
            <person name="Lipzen A."/>
            <person name="Mondo S."/>
            <person name="Riley R."/>
            <person name="Salamov A."/>
            <person name="Simmons B.A."/>
            <person name="Magnuson J.K."/>
            <person name="Henrissat B."/>
            <person name="Mortensen U.H."/>
            <person name="Larsen T.O."/>
            <person name="Devries R.P."/>
            <person name="Grigoriev I.V."/>
            <person name="Machida M."/>
            <person name="Baker S.E."/>
            <person name="Andersen M.R."/>
        </authorList>
    </citation>
    <scope>NUCLEOTIDE SEQUENCE [LARGE SCALE GENOMIC DNA]</scope>
    <source>
        <strain evidence="2">IBT 14317</strain>
    </source>
</reference>